<dbReference type="PaxDb" id="4577-GRMZM2G133370_P01"/>
<name>A0A1D6J0N8_MAIZE</name>
<protein>
    <submittedName>
        <fullName evidence="1">Basal layer antifungal peptide</fullName>
    </submittedName>
</protein>
<dbReference type="InParanoid" id="A0A1D6J0N8"/>
<sequence length="103" mass="12012">MRSYPSPMVKSLDHITIRGLFLLFMFLVASFVGHAQIIRGETKENKDTNSMTMTTTRLGSYVISMDEKSSLCFLDPRTLWYICKITYRLFRTLKDCLEFCHSI</sequence>
<gene>
    <name evidence="1" type="ORF">ZEAMMB73_Zm00001d024617</name>
</gene>
<proteinExistence type="predicted"/>
<accession>A0A1D6J0N8</accession>
<reference evidence="1" key="1">
    <citation type="submission" date="2015-12" db="EMBL/GenBank/DDBJ databases">
        <title>Update maize B73 reference genome by single molecule sequencing technologies.</title>
        <authorList>
            <consortium name="Maize Genome Sequencing Project"/>
            <person name="Ware D."/>
        </authorList>
    </citation>
    <scope>NUCLEOTIDE SEQUENCE</scope>
    <source>
        <tissue evidence="1">Seedling</tissue>
    </source>
</reference>
<dbReference type="InterPro" id="IPR009540">
    <property type="entry name" value="BAP"/>
</dbReference>
<dbReference type="AlphaFoldDB" id="A0A1D6J0N8"/>
<organism evidence="1">
    <name type="scientific">Zea mays</name>
    <name type="common">Maize</name>
    <dbReference type="NCBI Taxonomy" id="4577"/>
    <lineage>
        <taxon>Eukaryota</taxon>
        <taxon>Viridiplantae</taxon>
        <taxon>Streptophyta</taxon>
        <taxon>Embryophyta</taxon>
        <taxon>Tracheophyta</taxon>
        <taxon>Spermatophyta</taxon>
        <taxon>Magnoliopsida</taxon>
        <taxon>Liliopsida</taxon>
        <taxon>Poales</taxon>
        <taxon>Poaceae</taxon>
        <taxon>PACMAD clade</taxon>
        <taxon>Panicoideae</taxon>
        <taxon>Andropogonodae</taxon>
        <taxon>Andropogoneae</taxon>
        <taxon>Tripsacinae</taxon>
        <taxon>Zea</taxon>
    </lineage>
</organism>
<evidence type="ECO:0000313" key="1">
    <source>
        <dbReference type="EMBL" id="AQK41628.1"/>
    </source>
</evidence>
<dbReference type="EMBL" id="CM000786">
    <property type="protein sequence ID" value="AQK41628.1"/>
    <property type="molecule type" value="Genomic_DNA"/>
</dbReference>
<dbReference type="Pfam" id="PF06639">
    <property type="entry name" value="BAP"/>
    <property type="match status" value="1"/>
</dbReference>